<keyword evidence="6" id="KW-1185">Reference proteome</keyword>
<feature type="domain" description="HTH araC/xylS-type" evidence="4">
    <location>
        <begin position="223"/>
        <end position="324"/>
    </location>
</feature>
<evidence type="ECO:0000313" key="6">
    <source>
        <dbReference type="Proteomes" id="UP000198859"/>
    </source>
</evidence>
<dbReference type="SMART" id="SM00342">
    <property type="entry name" value="HTH_ARAC"/>
    <property type="match status" value="1"/>
</dbReference>
<dbReference type="PANTHER" id="PTHR46796">
    <property type="entry name" value="HTH-TYPE TRANSCRIPTIONAL ACTIVATOR RHAS-RELATED"/>
    <property type="match status" value="1"/>
</dbReference>
<evidence type="ECO:0000256" key="2">
    <source>
        <dbReference type="ARBA" id="ARBA00023125"/>
    </source>
</evidence>
<dbReference type="GO" id="GO:0043565">
    <property type="term" value="F:sequence-specific DNA binding"/>
    <property type="evidence" value="ECO:0007669"/>
    <property type="project" value="InterPro"/>
</dbReference>
<keyword evidence="2" id="KW-0238">DNA-binding</keyword>
<evidence type="ECO:0000256" key="3">
    <source>
        <dbReference type="ARBA" id="ARBA00023163"/>
    </source>
</evidence>
<dbReference type="SUPFAM" id="SSF46689">
    <property type="entry name" value="Homeodomain-like"/>
    <property type="match status" value="1"/>
</dbReference>
<dbReference type="RefSeq" id="WP_197681107.1">
    <property type="nucleotide sequence ID" value="NZ_LT629757.1"/>
</dbReference>
<dbReference type="InterPro" id="IPR035418">
    <property type="entry name" value="AraC-bd_2"/>
</dbReference>
<organism evidence="5 6">
    <name type="scientific">Nocardioides scoriae</name>
    <dbReference type="NCBI Taxonomy" id="642780"/>
    <lineage>
        <taxon>Bacteria</taxon>
        <taxon>Bacillati</taxon>
        <taxon>Actinomycetota</taxon>
        <taxon>Actinomycetes</taxon>
        <taxon>Propionibacteriales</taxon>
        <taxon>Nocardioidaceae</taxon>
        <taxon>Nocardioides</taxon>
    </lineage>
</organism>
<name>A0A1H1PBG8_9ACTN</name>
<proteinExistence type="predicted"/>
<accession>A0A1H1PBG8</accession>
<dbReference type="Pfam" id="PF14525">
    <property type="entry name" value="AraC_binding_2"/>
    <property type="match status" value="1"/>
</dbReference>
<evidence type="ECO:0000259" key="4">
    <source>
        <dbReference type="PROSITE" id="PS01124"/>
    </source>
</evidence>
<dbReference type="InterPro" id="IPR050204">
    <property type="entry name" value="AraC_XylS_family_regulators"/>
</dbReference>
<dbReference type="Pfam" id="PF12833">
    <property type="entry name" value="HTH_18"/>
    <property type="match status" value="1"/>
</dbReference>
<dbReference type="Proteomes" id="UP000198859">
    <property type="component" value="Chromosome I"/>
</dbReference>
<dbReference type="EMBL" id="LT629757">
    <property type="protein sequence ID" value="SDS08562.1"/>
    <property type="molecule type" value="Genomic_DNA"/>
</dbReference>
<dbReference type="STRING" id="642780.SAMN04488570_1094"/>
<dbReference type="InterPro" id="IPR009057">
    <property type="entry name" value="Homeodomain-like_sf"/>
</dbReference>
<dbReference type="Gene3D" id="1.10.10.60">
    <property type="entry name" value="Homeodomain-like"/>
    <property type="match status" value="1"/>
</dbReference>
<evidence type="ECO:0000256" key="1">
    <source>
        <dbReference type="ARBA" id="ARBA00023015"/>
    </source>
</evidence>
<reference evidence="6" key="1">
    <citation type="submission" date="2016-10" db="EMBL/GenBank/DDBJ databases">
        <authorList>
            <person name="Varghese N."/>
            <person name="Submissions S."/>
        </authorList>
    </citation>
    <scope>NUCLEOTIDE SEQUENCE [LARGE SCALE GENOMIC DNA]</scope>
    <source>
        <strain evidence="6">DSM 22127</strain>
    </source>
</reference>
<sequence length="324" mass="36262">MRREFLAGDAVIATQSLEEARDAVTRVYLPHELVGPQDAMDMRLNATSDRYLTLGYLTYQAETELRMPPAEQWYHVNLQLTGATWASRSDGRTEVTPAGARGLVLNPHQANTVRWSPDAEQLILKVSRSSLETHLAELIGRPVTEVVDFDFGLDLASSSGQALLRSVRFLATELERADGVRDRPLARAQLEAYVLTNLLTAGRHQYSDAIAGREDTTRLGRVALVLRHVDEHAHEELTPEVLARVACVSVRSLHAAFQEELGESPMAYVRRVRLAKVRADLLRADPRSTRVTDVALSWGFFHQSRFAQQYREQFGELPSATLHA</sequence>
<keyword evidence="3" id="KW-0804">Transcription</keyword>
<protein>
    <submittedName>
        <fullName evidence="5">Helix-turn-helix domain-containing protein</fullName>
    </submittedName>
</protein>
<gene>
    <name evidence="5" type="ORF">SAMN04488570_1094</name>
</gene>
<dbReference type="InterPro" id="IPR018060">
    <property type="entry name" value="HTH_AraC"/>
</dbReference>
<evidence type="ECO:0000313" key="5">
    <source>
        <dbReference type="EMBL" id="SDS08562.1"/>
    </source>
</evidence>
<dbReference type="PANTHER" id="PTHR46796:SF12">
    <property type="entry name" value="HTH-TYPE DNA-BINDING TRANSCRIPTIONAL ACTIVATOR EUTR"/>
    <property type="match status" value="1"/>
</dbReference>
<keyword evidence="1" id="KW-0805">Transcription regulation</keyword>
<dbReference type="PROSITE" id="PS01124">
    <property type="entry name" value="HTH_ARAC_FAMILY_2"/>
    <property type="match status" value="1"/>
</dbReference>
<dbReference type="InterPro" id="IPR018062">
    <property type="entry name" value="HTH_AraC-typ_CS"/>
</dbReference>
<dbReference type="GO" id="GO:0003700">
    <property type="term" value="F:DNA-binding transcription factor activity"/>
    <property type="evidence" value="ECO:0007669"/>
    <property type="project" value="InterPro"/>
</dbReference>
<dbReference type="PROSITE" id="PS00041">
    <property type="entry name" value="HTH_ARAC_FAMILY_1"/>
    <property type="match status" value="1"/>
</dbReference>
<dbReference type="AlphaFoldDB" id="A0A1H1PBG8"/>